<name>A0A853B939_9PSEU</name>
<proteinExistence type="predicted"/>
<dbReference type="Proteomes" id="UP000549616">
    <property type="component" value="Unassembled WGS sequence"/>
</dbReference>
<reference evidence="1 2" key="1">
    <citation type="submission" date="2020-07" db="EMBL/GenBank/DDBJ databases">
        <title>Sequencing the genomes of 1000 actinobacteria strains.</title>
        <authorList>
            <person name="Klenk H.-P."/>
        </authorList>
    </citation>
    <scope>NUCLEOTIDE SEQUENCE [LARGE SCALE GENOMIC DNA]</scope>
    <source>
        <strain evidence="1 2">DSM 104006</strain>
    </source>
</reference>
<dbReference type="SUPFAM" id="SSF55718">
    <property type="entry name" value="SCP-like"/>
    <property type="match status" value="1"/>
</dbReference>
<dbReference type="EMBL" id="JACCFK010000002">
    <property type="protein sequence ID" value="NYI91828.1"/>
    <property type="molecule type" value="Genomic_DNA"/>
</dbReference>
<evidence type="ECO:0000313" key="1">
    <source>
        <dbReference type="EMBL" id="NYI91828.1"/>
    </source>
</evidence>
<dbReference type="InterPro" id="IPR036527">
    <property type="entry name" value="SCP2_sterol-bd_dom_sf"/>
</dbReference>
<accession>A0A853B939</accession>
<protein>
    <recommendedName>
        <fullName evidence="3">SCP2 domain-containing protein</fullName>
    </recommendedName>
</protein>
<dbReference type="AlphaFoldDB" id="A0A853B939"/>
<evidence type="ECO:0008006" key="3">
    <source>
        <dbReference type="Google" id="ProtNLM"/>
    </source>
</evidence>
<sequence length="124" mass="14171">MTPARLQELVNADPALVRRGRLVSGAVRIDVGDEQWFLDISRGRVESARYGPLVMPATRLRFAASAAEWTAFWEARPRPGHHDLMALLRRRTLRVEGDVHLFMSHLRYFKDLLEKPRPAVRSAA</sequence>
<evidence type="ECO:0000313" key="2">
    <source>
        <dbReference type="Proteomes" id="UP000549616"/>
    </source>
</evidence>
<organism evidence="1 2">
    <name type="scientific">Amycolatopsis endophytica</name>
    <dbReference type="NCBI Taxonomy" id="860233"/>
    <lineage>
        <taxon>Bacteria</taxon>
        <taxon>Bacillati</taxon>
        <taxon>Actinomycetota</taxon>
        <taxon>Actinomycetes</taxon>
        <taxon>Pseudonocardiales</taxon>
        <taxon>Pseudonocardiaceae</taxon>
        <taxon>Amycolatopsis</taxon>
    </lineage>
</organism>
<keyword evidence="2" id="KW-1185">Reference proteome</keyword>
<dbReference type="RefSeq" id="WP_179776154.1">
    <property type="nucleotide sequence ID" value="NZ_JACCFK010000002.1"/>
</dbReference>
<comment type="caution">
    <text evidence="1">The sequence shown here is derived from an EMBL/GenBank/DDBJ whole genome shotgun (WGS) entry which is preliminary data.</text>
</comment>
<gene>
    <name evidence="1" type="ORF">HNR02_005203</name>
</gene>